<keyword evidence="1" id="KW-0808">Transferase</keyword>
<dbReference type="AlphaFoldDB" id="A0A239VC38"/>
<dbReference type="CDD" id="cd07989">
    <property type="entry name" value="LPLAT_AGPAT-like"/>
    <property type="match status" value="1"/>
</dbReference>
<evidence type="ECO:0000313" key="5">
    <source>
        <dbReference type="Proteomes" id="UP000242637"/>
    </source>
</evidence>
<dbReference type="STRING" id="1121387.GCA_000429885_01695"/>
<dbReference type="KEGG" id="dco:SAMEA4475696_0597"/>
<dbReference type="Proteomes" id="UP000242637">
    <property type="component" value="Chromosome 1"/>
</dbReference>
<dbReference type="GeneID" id="63458872"/>
<organism evidence="4 5">
    <name type="scientific">Dermatophilus congolensis</name>
    <dbReference type="NCBI Taxonomy" id="1863"/>
    <lineage>
        <taxon>Bacteria</taxon>
        <taxon>Bacillati</taxon>
        <taxon>Actinomycetota</taxon>
        <taxon>Actinomycetes</taxon>
        <taxon>Micrococcales</taxon>
        <taxon>Dermatophilaceae</taxon>
        <taxon>Dermatophilus</taxon>
    </lineage>
</organism>
<accession>A0A239VC38</accession>
<dbReference type="InterPro" id="IPR002123">
    <property type="entry name" value="Plipid/glycerol_acylTrfase"/>
</dbReference>
<dbReference type="Pfam" id="PF01553">
    <property type="entry name" value="Acyltransferase"/>
    <property type="match status" value="1"/>
</dbReference>
<evidence type="ECO:0000259" key="3">
    <source>
        <dbReference type="SMART" id="SM00563"/>
    </source>
</evidence>
<evidence type="ECO:0000313" key="4">
    <source>
        <dbReference type="EMBL" id="SNV18984.1"/>
    </source>
</evidence>
<evidence type="ECO:0000256" key="2">
    <source>
        <dbReference type="ARBA" id="ARBA00023315"/>
    </source>
</evidence>
<dbReference type="SMART" id="SM00563">
    <property type="entry name" value="PlsC"/>
    <property type="match status" value="1"/>
</dbReference>
<protein>
    <submittedName>
        <fullName evidence="4">Bifunctional protein aas</fullName>
    </submittedName>
</protein>
<dbReference type="GO" id="GO:0005886">
    <property type="term" value="C:plasma membrane"/>
    <property type="evidence" value="ECO:0007669"/>
    <property type="project" value="TreeGrafter"/>
</dbReference>
<dbReference type="SUPFAM" id="SSF69593">
    <property type="entry name" value="Glycerol-3-phosphate (1)-acyltransferase"/>
    <property type="match status" value="1"/>
</dbReference>
<evidence type="ECO:0000256" key="1">
    <source>
        <dbReference type="ARBA" id="ARBA00022679"/>
    </source>
</evidence>
<keyword evidence="2" id="KW-0012">Acyltransferase</keyword>
<gene>
    <name evidence="4" type="primary">aas</name>
    <name evidence="4" type="ORF">SAMEA4475696_00597</name>
</gene>
<dbReference type="GO" id="GO:0003841">
    <property type="term" value="F:1-acylglycerol-3-phosphate O-acyltransferase activity"/>
    <property type="evidence" value="ECO:0007669"/>
    <property type="project" value="TreeGrafter"/>
</dbReference>
<dbReference type="RefSeq" id="WP_028327526.1">
    <property type="nucleotide sequence ID" value="NZ_JAAFNJ010000001.1"/>
</dbReference>
<dbReference type="OrthoDB" id="9808424at2"/>
<sequence length="231" mass="24919">MEGGSQVWYELGRKTVGPVGRALLRPTVLGKENIPLRGPVILASNHLSFLDSFIIPMTTPREIAFLAKKEYYTGSGISGFVSRTFFTSIGAIPVDRDDPRAAQKSLELQLEVLARGGAVGIYPEGTRSRDGRLYRGRTGVAELVMKSGAVVVPTALQGTENLQPVGSRFVRPAKVCVQYGKPMNFVDRFVGVPKGVVRRSITDEIMGAIHAMSGQELAGAYNERPGVASAR</sequence>
<keyword evidence="5" id="KW-1185">Reference proteome</keyword>
<reference evidence="4 5" key="1">
    <citation type="submission" date="2017-06" db="EMBL/GenBank/DDBJ databases">
        <authorList>
            <consortium name="Pathogen Informatics"/>
        </authorList>
    </citation>
    <scope>NUCLEOTIDE SEQUENCE [LARGE SCALE GENOMIC DNA]</scope>
    <source>
        <strain evidence="4 5">NCTC13039</strain>
    </source>
</reference>
<name>A0A239VC38_9MICO</name>
<dbReference type="PANTHER" id="PTHR10434">
    <property type="entry name" value="1-ACYL-SN-GLYCEROL-3-PHOSPHATE ACYLTRANSFERASE"/>
    <property type="match status" value="1"/>
</dbReference>
<dbReference type="PANTHER" id="PTHR10434:SF11">
    <property type="entry name" value="1-ACYL-SN-GLYCEROL-3-PHOSPHATE ACYLTRANSFERASE"/>
    <property type="match status" value="1"/>
</dbReference>
<proteinExistence type="predicted"/>
<dbReference type="GO" id="GO:0006654">
    <property type="term" value="P:phosphatidic acid biosynthetic process"/>
    <property type="evidence" value="ECO:0007669"/>
    <property type="project" value="TreeGrafter"/>
</dbReference>
<dbReference type="EMBL" id="LT906453">
    <property type="protein sequence ID" value="SNV18984.1"/>
    <property type="molecule type" value="Genomic_DNA"/>
</dbReference>
<feature type="domain" description="Phospholipid/glycerol acyltransferase" evidence="3">
    <location>
        <begin position="40"/>
        <end position="159"/>
    </location>
</feature>